<dbReference type="GO" id="GO:0016567">
    <property type="term" value="P:protein ubiquitination"/>
    <property type="evidence" value="ECO:0007669"/>
    <property type="project" value="TreeGrafter"/>
</dbReference>
<keyword evidence="1" id="KW-0479">Metal-binding</keyword>
<dbReference type="AlphaFoldDB" id="A0A444V3N8"/>
<accession>A0A444V3N8</accession>
<evidence type="ECO:0000313" key="8">
    <source>
        <dbReference type="EMBL" id="RXM95031.1"/>
    </source>
</evidence>
<dbReference type="InterPro" id="IPR013083">
    <property type="entry name" value="Znf_RING/FYVE/PHD"/>
</dbReference>
<keyword evidence="3" id="KW-0862">Zinc</keyword>
<reference evidence="8 9" key="1">
    <citation type="submission" date="2019-01" db="EMBL/GenBank/DDBJ databases">
        <title>Draft Genome and Complete Hox-Cluster Characterization of the Sterlet Sturgeon (Acipenser ruthenus).</title>
        <authorList>
            <person name="Wei Q."/>
        </authorList>
    </citation>
    <scope>NUCLEOTIDE SEQUENCE [LARGE SCALE GENOMIC DNA]</scope>
    <source>
        <strain evidence="8">WHYD16114868_AA</strain>
        <tissue evidence="8">Blood</tissue>
    </source>
</reference>
<protein>
    <submittedName>
        <fullName evidence="8">RING finger protein 183</fullName>
    </submittedName>
</protein>
<dbReference type="InterPro" id="IPR001841">
    <property type="entry name" value="Znf_RING"/>
</dbReference>
<keyword evidence="6" id="KW-0472">Membrane</keyword>
<keyword evidence="9" id="KW-1185">Reference proteome</keyword>
<dbReference type="PANTHER" id="PTHR22791:SF7">
    <property type="entry name" value="E3 UBIQUITIN-PROTEIN LIGASE RNF183"/>
    <property type="match status" value="1"/>
</dbReference>
<dbReference type="Pfam" id="PF14634">
    <property type="entry name" value="zf-RING_5"/>
    <property type="match status" value="1"/>
</dbReference>
<feature type="transmembrane region" description="Helical" evidence="6">
    <location>
        <begin position="156"/>
        <end position="177"/>
    </location>
</feature>
<keyword evidence="6" id="KW-0812">Transmembrane</keyword>
<evidence type="ECO:0000259" key="7">
    <source>
        <dbReference type="PROSITE" id="PS50089"/>
    </source>
</evidence>
<evidence type="ECO:0000256" key="3">
    <source>
        <dbReference type="ARBA" id="ARBA00022833"/>
    </source>
</evidence>
<dbReference type="PROSITE" id="PS50089">
    <property type="entry name" value="ZF_RING_2"/>
    <property type="match status" value="1"/>
</dbReference>
<dbReference type="EMBL" id="SCEB01002734">
    <property type="protein sequence ID" value="RXM95031.1"/>
    <property type="molecule type" value="Genomic_DNA"/>
</dbReference>
<organism evidence="8 9">
    <name type="scientific">Acipenser ruthenus</name>
    <name type="common">Sterlet sturgeon</name>
    <dbReference type="NCBI Taxonomy" id="7906"/>
    <lineage>
        <taxon>Eukaryota</taxon>
        <taxon>Metazoa</taxon>
        <taxon>Chordata</taxon>
        <taxon>Craniata</taxon>
        <taxon>Vertebrata</taxon>
        <taxon>Euteleostomi</taxon>
        <taxon>Actinopterygii</taxon>
        <taxon>Chondrostei</taxon>
        <taxon>Acipenseriformes</taxon>
        <taxon>Acipenseridae</taxon>
        <taxon>Acipenser</taxon>
    </lineage>
</organism>
<evidence type="ECO:0000256" key="1">
    <source>
        <dbReference type="ARBA" id="ARBA00022723"/>
    </source>
</evidence>
<dbReference type="SUPFAM" id="SSF57850">
    <property type="entry name" value="RING/U-box"/>
    <property type="match status" value="1"/>
</dbReference>
<dbReference type="SMART" id="SM00184">
    <property type="entry name" value="RING"/>
    <property type="match status" value="1"/>
</dbReference>
<comment type="caution">
    <text evidence="8">The sequence shown here is derived from an EMBL/GenBank/DDBJ whole genome shotgun (WGS) entry which is preliminary data.</text>
</comment>
<evidence type="ECO:0000256" key="4">
    <source>
        <dbReference type="PROSITE-ProRule" id="PRU00175"/>
    </source>
</evidence>
<dbReference type="InterPro" id="IPR051435">
    <property type="entry name" value="RING_finger_E3_ubiq-ligases"/>
</dbReference>
<evidence type="ECO:0000313" key="9">
    <source>
        <dbReference type="Proteomes" id="UP000289886"/>
    </source>
</evidence>
<dbReference type="InterPro" id="IPR017907">
    <property type="entry name" value="Znf_RING_CS"/>
</dbReference>
<keyword evidence="6" id="KW-1133">Transmembrane helix</keyword>
<feature type="domain" description="RING-type" evidence="7">
    <location>
        <begin position="15"/>
        <end position="64"/>
    </location>
</feature>
<evidence type="ECO:0000256" key="6">
    <source>
        <dbReference type="SAM" id="Phobius"/>
    </source>
</evidence>
<dbReference type="PANTHER" id="PTHR22791">
    <property type="entry name" value="RING-TYPE DOMAIN-CONTAINING PROTEIN"/>
    <property type="match status" value="1"/>
</dbReference>
<feature type="region of interest" description="Disordered" evidence="5">
    <location>
        <begin position="186"/>
        <end position="217"/>
    </location>
</feature>
<dbReference type="GO" id="GO:0008270">
    <property type="term" value="F:zinc ion binding"/>
    <property type="evidence" value="ECO:0007669"/>
    <property type="project" value="UniProtKB-KW"/>
</dbReference>
<keyword evidence="2 4" id="KW-0863">Zinc-finger</keyword>
<dbReference type="Proteomes" id="UP000289886">
    <property type="component" value="Unassembled WGS sequence"/>
</dbReference>
<dbReference type="GO" id="GO:0061630">
    <property type="term" value="F:ubiquitin protein ligase activity"/>
    <property type="evidence" value="ECO:0007669"/>
    <property type="project" value="TreeGrafter"/>
</dbReference>
<dbReference type="CDD" id="cd16556">
    <property type="entry name" value="RING-HC_RNF183-like"/>
    <property type="match status" value="1"/>
</dbReference>
<gene>
    <name evidence="8" type="ORF">EOD39_17332</name>
</gene>
<proteinExistence type="predicted"/>
<dbReference type="Gene3D" id="3.30.40.10">
    <property type="entry name" value="Zinc/RING finger domain, C3HC4 (zinc finger)"/>
    <property type="match status" value="1"/>
</dbReference>
<evidence type="ECO:0000256" key="2">
    <source>
        <dbReference type="ARBA" id="ARBA00022771"/>
    </source>
</evidence>
<name>A0A444V3N8_ACIRT</name>
<sequence length="362" mass="39604">MQEERDAASTPQTDCAICWSPYNNTFQTPKLLHCQHSFCLECLARMSLASNPDPPGGLTCPLCRRVTPMEPGQPVTELPTDQALLASLQLQATPIVVEEGRLYYATTSRKPWFLPQRPTVYTLSLDVERRLGINHNQVHPCPLNTEHPPSPQFRTFTLVMLALVGGAVMLIVTLYWTRAGFWGSTERQRERRSTSSTPGSCTAASLVKPIPPRPSPRSLSCLSGEMVSLDNPYADVLIPRARLSNVFTSEGDGSTVISNPLAETDGLGKYSNGGTNGHSKPNSYNPYASFKAAGEGGQPPAMPIYSLDMNRGGLKDPKAPYSSPALEPQITAYSNRKEQDKESCCHACWCCCCQRKCCCVIS</sequence>
<evidence type="ECO:0000256" key="5">
    <source>
        <dbReference type="SAM" id="MobiDB-lite"/>
    </source>
</evidence>
<dbReference type="PROSITE" id="PS00518">
    <property type="entry name" value="ZF_RING_1"/>
    <property type="match status" value="1"/>
</dbReference>